<dbReference type="Proteomes" id="UP000223913">
    <property type="component" value="Unassembled WGS sequence"/>
</dbReference>
<evidence type="ECO:0000313" key="2">
    <source>
        <dbReference type="EMBL" id="PHN01463.1"/>
    </source>
</evidence>
<comment type="caution">
    <text evidence="2">The sequence shown here is derived from an EMBL/GenBank/DDBJ whole genome shotgun (WGS) entry which is preliminary data.</text>
</comment>
<sequence>MRTLVIHTGSEHPALQYTLDFIRQHPLTREAGWLVAREPGTDASEIQLFYGAPLPENDDHFFIPAQGLCFGEPSVTRPLFANPYSFQDISVFSVEDYRQDNSRPLLQGNHFQFDLLEMIFFHISRYEEVFATAGQLNSSGWLAEEQHFLIRHQLQRQPVVDCLLACFWSAIQGQPVHLPTTYSLSHDIDFLYRYPTTVKLLRALAGAFVRGEGVSGLRYHWQRYRAIRRNQQPDPYDCFDWLLAPGTGWDKKTLYLMAGGETPYDNHYRIDDPRIRSLIGLARNRDYQLGLHPSYNAAFKPALFREEQAKLEQVYGKSVHNNRQHWLRWDWPTTPYIYGLQHIREDASMGYRHHLGFRAGTGFPYRLYDYQSQKAFDWRERPLALMDSAALHEADHTGIDPVALLNDFLQQNTGNSHISINFHNSNFDPALPHGQALADFYRRTILHLAG</sequence>
<name>A0A2D0N168_FLAN2</name>
<dbReference type="RefSeq" id="WP_099155096.1">
    <property type="nucleotide sequence ID" value="NZ_PDUD01000054.1"/>
</dbReference>
<organism evidence="2 3">
    <name type="scientific">Flavilitoribacter nigricans (strain ATCC 23147 / DSM 23189 / NBRC 102662 / NCIMB 1420 / SS-2)</name>
    <name type="common">Lewinella nigricans</name>
    <dbReference type="NCBI Taxonomy" id="1122177"/>
    <lineage>
        <taxon>Bacteria</taxon>
        <taxon>Pseudomonadati</taxon>
        <taxon>Bacteroidota</taxon>
        <taxon>Saprospiria</taxon>
        <taxon>Saprospirales</taxon>
        <taxon>Lewinellaceae</taxon>
        <taxon>Flavilitoribacter</taxon>
    </lineage>
</organism>
<dbReference type="Pfam" id="PF23019">
    <property type="entry name" value="DUF7033"/>
    <property type="match status" value="1"/>
</dbReference>
<accession>A0A2D0N168</accession>
<feature type="domain" description="DUF7033" evidence="1">
    <location>
        <begin position="112"/>
        <end position="194"/>
    </location>
</feature>
<proteinExistence type="predicted"/>
<reference evidence="2 3" key="1">
    <citation type="submission" date="2017-10" db="EMBL/GenBank/DDBJ databases">
        <title>The draft genome sequence of Lewinella nigricans NBRC 102662.</title>
        <authorList>
            <person name="Wang K."/>
        </authorList>
    </citation>
    <scope>NUCLEOTIDE SEQUENCE [LARGE SCALE GENOMIC DNA]</scope>
    <source>
        <strain evidence="2 3">NBRC 102662</strain>
    </source>
</reference>
<gene>
    <name evidence="2" type="ORF">CRP01_36795</name>
</gene>
<dbReference type="AlphaFoldDB" id="A0A2D0N168"/>
<evidence type="ECO:0000313" key="3">
    <source>
        <dbReference type="Proteomes" id="UP000223913"/>
    </source>
</evidence>
<dbReference type="EMBL" id="PDUD01000054">
    <property type="protein sequence ID" value="PHN01463.1"/>
    <property type="molecule type" value="Genomic_DNA"/>
</dbReference>
<dbReference type="InterPro" id="IPR054297">
    <property type="entry name" value="DUF7033"/>
</dbReference>
<protein>
    <recommendedName>
        <fullName evidence="1">DUF7033 domain-containing protein</fullName>
    </recommendedName>
</protein>
<keyword evidence="3" id="KW-1185">Reference proteome</keyword>
<dbReference type="OrthoDB" id="5573484at2"/>
<evidence type="ECO:0000259" key="1">
    <source>
        <dbReference type="Pfam" id="PF23019"/>
    </source>
</evidence>